<dbReference type="GO" id="GO:0004197">
    <property type="term" value="F:cysteine-type endopeptidase activity"/>
    <property type="evidence" value="ECO:0007669"/>
    <property type="project" value="InterPro"/>
</dbReference>
<dbReference type="SUPFAM" id="SSF47986">
    <property type="entry name" value="DEATH domain"/>
    <property type="match status" value="2"/>
</dbReference>
<dbReference type="InterPro" id="IPR011029">
    <property type="entry name" value="DEATH-like_dom_sf"/>
</dbReference>
<dbReference type="EMBL" id="JAFHDT010000007">
    <property type="protein sequence ID" value="KAI7807869.1"/>
    <property type="molecule type" value="Genomic_DNA"/>
</dbReference>
<keyword evidence="7" id="KW-0053">Apoptosis</keyword>
<evidence type="ECO:0000256" key="7">
    <source>
        <dbReference type="ARBA" id="ARBA00022703"/>
    </source>
</evidence>
<evidence type="ECO:0000256" key="2">
    <source>
        <dbReference type="ARBA" id="ARBA00004496"/>
    </source>
</evidence>
<evidence type="ECO:0000256" key="6">
    <source>
        <dbReference type="ARBA" id="ARBA00022670"/>
    </source>
</evidence>
<dbReference type="EC" id="3.4.22.61" evidence="14"/>
<keyword evidence="8" id="KW-0677">Repeat</keyword>
<dbReference type="GO" id="GO:0005886">
    <property type="term" value="C:plasma membrane"/>
    <property type="evidence" value="ECO:0007669"/>
    <property type="project" value="UniProtKB-ARBA"/>
</dbReference>
<evidence type="ECO:0000256" key="14">
    <source>
        <dbReference type="ARBA" id="ARBA00066479"/>
    </source>
</evidence>
<gene>
    <name evidence="21" type="ORF">IRJ41_011703</name>
</gene>
<keyword evidence="12" id="KW-0539">Nucleus</keyword>
<dbReference type="CDD" id="cd08334">
    <property type="entry name" value="DED_Caspase_8_10_r2"/>
    <property type="match status" value="1"/>
</dbReference>
<dbReference type="SMART" id="SM00031">
    <property type="entry name" value="DED"/>
    <property type="match status" value="2"/>
</dbReference>
<feature type="compositionally biased region" description="Basic and acidic residues" evidence="17">
    <location>
        <begin position="553"/>
        <end position="569"/>
    </location>
</feature>
<evidence type="ECO:0000256" key="1">
    <source>
        <dbReference type="ARBA" id="ARBA00004123"/>
    </source>
</evidence>
<evidence type="ECO:0000256" key="11">
    <source>
        <dbReference type="ARBA" id="ARBA00023145"/>
    </source>
</evidence>
<comment type="similarity">
    <text evidence="3 16">Belongs to the peptidase C14A family.</text>
</comment>
<comment type="subcellular location">
    <subcellularLocation>
        <location evidence="2">Cytoplasm</location>
    </subcellularLocation>
    <subcellularLocation>
        <location evidence="1">Nucleus</location>
    </subcellularLocation>
</comment>
<dbReference type="InterPro" id="IPR047501">
    <property type="entry name" value="DD_CATIP"/>
</dbReference>
<evidence type="ECO:0000256" key="9">
    <source>
        <dbReference type="ARBA" id="ARBA00022801"/>
    </source>
</evidence>
<comment type="caution">
    <text evidence="21">The sequence shown here is derived from an EMBL/GenBank/DDBJ whole genome shotgun (WGS) entry which is preliminary data.</text>
</comment>
<dbReference type="SMART" id="SM00115">
    <property type="entry name" value="CASc"/>
    <property type="match status" value="1"/>
</dbReference>
<dbReference type="InterPro" id="IPR029030">
    <property type="entry name" value="Caspase-like_dom_sf"/>
</dbReference>
<dbReference type="InterPro" id="IPR001309">
    <property type="entry name" value="Pept_C14_p20"/>
</dbReference>
<keyword evidence="10" id="KW-0788">Thiol protease</keyword>
<feature type="region of interest" description="Disordered" evidence="17">
    <location>
        <begin position="538"/>
        <end position="579"/>
    </location>
</feature>
<evidence type="ECO:0000256" key="5">
    <source>
        <dbReference type="ARBA" id="ARBA00022553"/>
    </source>
</evidence>
<evidence type="ECO:0000256" key="17">
    <source>
        <dbReference type="SAM" id="MobiDB-lite"/>
    </source>
</evidence>
<proteinExistence type="inferred from homology"/>
<dbReference type="Pfam" id="PF00656">
    <property type="entry name" value="Peptidase_C14"/>
    <property type="match status" value="1"/>
</dbReference>
<feature type="domain" description="DED" evidence="18">
    <location>
        <begin position="351"/>
        <end position="429"/>
    </location>
</feature>
<keyword evidence="5" id="KW-0597">Phosphoprotein</keyword>
<dbReference type="GO" id="GO:0006915">
    <property type="term" value="P:apoptotic process"/>
    <property type="evidence" value="ECO:0007669"/>
    <property type="project" value="UniProtKB-KW"/>
</dbReference>
<dbReference type="GO" id="GO:0006508">
    <property type="term" value="P:proteolysis"/>
    <property type="evidence" value="ECO:0007669"/>
    <property type="project" value="UniProtKB-KW"/>
</dbReference>
<dbReference type="InterPro" id="IPR011600">
    <property type="entry name" value="Pept_C14_caspase"/>
</dbReference>
<dbReference type="GO" id="GO:0051604">
    <property type="term" value="P:protein maturation"/>
    <property type="evidence" value="ECO:0007669"/>
    <property type="project" value="UniProtKB-ARBA"/>
</dbReference>
<dbReference type="GO" id="GO:0005737">
    <property type="term" value="C:cytoplasm"/>
    <property type="evidence" value="ECO:0007669"/>
    <property type="project" value="UniProtKB-SubCell"/>
</dbReference>
<feature type="domain" description="Caspase family p20" evidence="20">
    <location>
        <begin position="595"/>
        <end position="718"/>
    </location>
</feature>
<feature type="domain" description="DED" evidence="18">
    <location>
        <begin position="449"/>
        <end position="526"/>
    </location>
</feature>
<sequence>MGDSETTPSEAEEQKASVNAIEFIKNISPRDVDKCVFADSLVTVSDSGRELGDFSVSVSRARYNEELCFLLHASSHGVIDEVPCGTSIVAYISERLEILEENQHEYVKLEHQMLDRKVHMVRQDDQLVVNRMISEKEGVKTQTHTFPLSSLIGVVSEASNFLILRILSLQKIVPENMTFLSFDADSVISKSTYRALGWKKQKIGEELDNTFGIERTVFSAKDTFSTWHCFFLPDGHLVSRVQLGSPAKMKLQHLPLLLDGVDKDQIPVFEKKPLIWEEDMELYSKFLDRKEELKADYTSHIRQHPELKALMADFLQLLLLRKPSDVFSFARDFFAPFASPIGCCTGIKLNMNTLKLLEIDEDLTSKEVAELKFLCTDTDLLQKKRLERVSDAKDLFSRLDEQGLLEDGLLIPELLITIGRFDLLVILNTSREEVERHLLTRDTSKGVSPYRKMLYKLSEGMTEENLSAVKFLLSEEIPKSKLATSSSLLDILIEMEKQQMLGEDKLDKLQRILEKCDKQLASMIQDFKYMHIRQVGGRPPLQEVSNRQPSRPHHPEPIEKEVPASRRDSSGNLVTDSQPLEKVEDNEYYTISHQPVGYCLIVNNYNFEMCKKLRNRRGTEKDKEDLKRVFEKMHFEVEVHDDLNALDMLDVVKEFAKRDHTQMDAFACCVLSHGEKGAVLGVDGQPLEIRELTLPFATCNTLASKPKLFFIQACQGNLGQEAVWMPDGQDCTEEGGYEEDARMVLPPKEADFLIGMATVEHYLSFRHTKDGSIYIQELCRQLENLCPKKEDILSIMTKVNWEVSAQMLNGHKQMPEPRYTLRKKLVLPMD</sequence>
<evidence type="ECO:0000259" key="18">
    <source>
        <dbReference type="PROSITE" id="PS50168"/>
    </source>
</evidence>
<dbReference type="Gene3D" id="3.40.50.1460">
    <property type="match status" value="1"/>
</dbReference>
<evidence type="ECO:0000256" key="3">
    <source>
        <dbReference type="ARBA" id="ARBA00010134"/>
    </source>
</evidence>
<dbReference type="PROSITE" id="PS50168">
    <property type="entry name" value="DED"/>
    <property type="match status" value="2"/>
</dbReference>
<dbReference type="Proteomes" id="UP001059041">
    <property type="component" value="Linkage Group LG7"/>
</dbReference>
<dbReference type="InterPro" id="IPR001875">
    <property type="entry name" value="DED_dom"/>
</dbReference>
<evidence type="ECO:0000256" key="8">
    <source>
        <dbReference type="ARBA" id="ARBA00022737"/>
    </source>
</evidence>
<dbReference type="PROSITE" id="PS50208">
    <property type="entry name" value="CASPASE_P20"/>
    <property type="match status" value="1"/>
</dbReference>
<name>A0A9W8C620_TRIRA</name>
<dbReference type="SUPFAM" id="SSF47391">
    <property type="entry name" value="Dimerization-anchoring domain of cAMP-dependent PK regulatory subunit"/>
    <property type="match status" value="1"/>
</dbReference>
<dbReference type="Gene3D" id="1.10.533.10">
    <property type="entry name" value="Death Domain, Fas"/>
    <property type="match status" value="2"/>
</dbReference>
<evidence type="ECO:0000256" key="10">
    <source>
        <dbReference type="ARBA" id="ARBA00022807"/>
    </source>
</evidence>
<dbReference type="PROSITE" id="PS01122">
    <property type="entry name" value="CASPASE_CYS"/>
    <property type="match status" value="1"/>
</dbReference>
<evidence type="ECO:0000256" key="4">
    <source>
        <dbReference type="ARBA" id="ARBA00022490"/>
    </source>
</evidence>
<keyword evidence="11" id="KW-0865">Zymogen</keyword>
<accession>A0A9W8C620</accession>
<dbReference type="InterPro" id="IPR002138">
    <property type="entry name" value="Pept_C14_p10"/>
</dbReference>
<organism evidence="21 22">
    <name type="scientific">Triplophysa rosa</name>
    <name type="common">Cave loach</name>
    <dbReference type="NCBI Taxonomy" id="992332"/>
    <lineage>
        <taxon>Eukaryota</taxon>
        <taxon>Metazoa</taxon>
        <taxon>Chordata</taxon>
        <taxon>Craniata</taxon>
        <taxon>Vertebrata</taxon>
        <taxon>Euteleostomi</taxon>
        <taxon>Actinopterygii</taxon>
        <taxon>Neopterygii</taxon>
        <taxon>Teleostei</taxon>
        <taxon>Ostariophysi</taxon>
        <taxon>Cypriniformes</taxon>
        <taxon>Nemacheilidae</taxon>
        <taxon>Triplophysa</taxon>
    </lineage>
</organism>
<evidence type="ECO:0000256" key="12">
    <source>
        <dbReference type="ARBA" id="ARBA00023242"/>
    </source>
</evidence>
<dbReference type="PANTHER" id="PTHR48169">
    <property type="entry name" value="DED DOMAIN-CONTAINING PROTEIN"/>
    <property type="match status" value="1"/>
</dbReference>
<dbReference type="InterPro" id="IPR048777">
    <property type="entry name" value="CATIP_N"/>
</dbReference>
<evidence type="ECO:0000313" key="22">
    <source>
        <dbReference type="Proteomes" id="UP001059041"/>
    </source>
</evidence>
<dbReference type="PRINTS" id="PR00376">
    <property type="entry name" value="IL1BCENZYME"/>
</dbReference>
<keyword evidence="22" id="KW-1185">Reference proteome</keyword>
<dbReference type="PANTHER" id="PTHR48169:SF7">
    <property type="entry name" value="CASPASE 10"/>
    <property type="match status" value="1"/>
</dbReference>
<evidence type="ECO:0000259" key="19">
    <source>
        <dbReference type="PROSITE" id="PS50207"/>
    </source>
</evidence>
<dbReference type="FunFam" id="3.40.50.1460:FF:000008">
    <property type="entry name" value="caspase-8 isoform X1"/>
    <property type="match status" value="1"/>
</dbReference>
<evidence type="ECO:0000256" key="15">
    <source>
        <dbReference type="ARBA" id="ARBA00068172"/>
    </source>
</evidence>
<keyword evidence="9" id="KW-0378">Hydrolase</keyword>
<reference evidence="21" key="1">
    <citation type="submission" date="2021-02" db="EMBL/GenBank/DDBJ databases">
        <title>Comparative genomics reveals that relaxation of natural selection precedes convergent phenotypic evolution of cavefish.</title>
        <authorList>
            <person name="Peng Z."/>
        </authorList>
    </citation>
    <scope>NUCLEOTIDE SEQUENCE</scope>
    <source>
        <tissue evidence="21">Muscle</tissue>
    </source>
</reference>
<dbReference type="FunFam" id="1.10.533.10:FF:000016">
    <property type="entry name" value="CASP8 and FADD-like apoptosis regulator"/>
    <property type="match status" value="1"/>
</dbReference>
<dbReference type="InterPro" id="IPR033139">
    <property type="entry name" value="Caspase_cys_AS"/>
</dbReference>
<feature type="domain" description="Caspase family p10" evidence="19">
    <location>
        <begin position="747"/>
        <end position="829"/>
    </location>
</feature>
<evidence type="ECO:0000259" key="20">
    <source>
        <dbReference type="PROSITE" id="PS50208"/>
    </source>
</evidence>
<keyword evidence="6" id="KW-0645">Protease</keyword>
<dbReference type="GO" id="GO:0043065">
    <property type="term" value="P:positive regulation of apoptotic process"/>
    <property type="evidence" value="ECO:0007669"/>
    <property type="project" value="UniProtKB-ARBA"/>
</dbReference>
<keyword evidence="4" id="KW-0963">Cytoplasm</keyword>
<dbReference type="CDD" id="cd00032">
    <property type="entry name" value="CASc"/>
    <property type="match status" value="1"/>
</dbReference>
<dbReference type="Pfam" id="PF01335">
    <property type="entry name" value="DED"/>
    <property type="match status" value="2"/>
</dbReference>
<dbReference type="AlphaFoldDB" id="A0A9W8C620"/>
<dbReference type="Pfam" id="PF21772">
    <property type="entry name" value="CATIP_N"/>
    <property type="match status" value="1"/>
</dbReference>
<protein>
    <recommendedName>
        <fullName evidence="15">Caspase-8</fullName>
        <ecNumber evidence="14">3.4.22.61</ecNumber>
    </recommendedName>
</protein>
<dbReference type="GO" id="GO:0005634">
    <property type="term" value="C:nucleus"/>
    <property type="evidence" value="ECO:0007669"/>
    <property type="project" value="UniProtKB-SubCell"/>
</dbReference>
<dbReference type="GO" id="GO:0032991">
    <property type="term" value="C:protein-containing complex"/>
    <property type="evidence" value="ECO:0007669"/>
    <property type="project" value="UniProtKB-ARBA"/>
</dbReference>
<dbReference type="CDD" id="cd22973">
    <property type="entry name" value="DD_CATIP"/>
    <property type="match status" value="1"/>
</dbReference>
<evidence type="ECO:0000256" key="16">
    <source>
        <dbReference type="RuleBase" id="RU003971"/>
    </source>
</evidence>
<dbReference type="CDD" id="cd08792">
    <property type="entry name" value="DED_Caspase_8_10_r1"/>
    <property type="match status" value="1"/>
</dbReference>
<comment type="catalytic activity">
    <reaction evidence="13">
        <text>Strict requirement for Asp at position P1 and has a preferred cleavage sequence of (Leu/Asp/Val)-Glu-Thr-Asp-|-(Gly/Ser/Ala).</text>
        <dbReference type="EC" id="3.4.22.61"/>
    </reaction>
</comment>
<dbReference type="SUPFAM" id="SSF52129">
    <property type="entry name" value="Caspase-like"/>
    <property type="match status" value="1"/>
</dbReference>
<evidence type="ECO:0000313" key="21">
    <source>
        <dbReference type="EMBL" id="KAI7807869.1"/>
    </source>
</evidence>
<evidence type="ECO:0000256" key="13">
    <source>
        <dbReference type="ARBA" id="ARBA00051626"/>
    </source>
</evidence>
<dbReference type="InterPro" id="IPR015917">
    <property type="entry name" value="Pept_C14A"/>
</dbReference>
<dbReference type="PROSITE" id="PS50207">
    <property type="entry name" value="CASPASE_P10"/>
    <property type="match status" value="1"/>
</dbReference>